<evidence type="ECO:0000256" key="8">
    <source>
        <dbReference type="SAM" id="Phobius"/>
    </source>
</evidence>
<keyword evidence="10" id="KW-1185">Reference proteome</keyword>
<evidence type="ECO:0000256" key="2">
    <source>
        <dbReference type="ARBA" id="ARBA00022475"/>
    </source>
</evidence>
<dbReference type="GO" id="GO:0046872">
    <property type="term" value="F:metal ion binding"/>
    <property type="evidence" value="ECO:0007669"/>
    <property type="project" value="UniProtKB-KW"/>
</dbReference>
<feature type="transmembrane region" description="Helical" evidence="8">
    <location>
        <begin position="46"/>
        <end position="70"/>
    </location>
</feature>
<dbReference type="GO" id="GO:0009103">
    <property type="term" value="P:lipopolysaccharide biosynthetic process"/>
    <property type="evidence" value="ECO:0007669"/>
    <property type="project" value="TreeGrafter"/>
</dbReference>
<feature type="binding site" evidence="7">
    <location>
        <position position="143"/>
    </location>
    <ligand>
        <name>Mg(2+)</name>
        <dbReference type="ChEBI" id="CHEBI:18420"/>
    </ligand>
</feature>
<dbReference type="CDD" id="cd06854">
    <property type="entry name" value="GT_WbpL_WbcO_like"/>
    <property type="match status" value="1"/>
</dbReference>
<dbReference type="GO" id="GO:0005886">
    <property type="term" value="C:plasma membrane"/>
    <property type="evidence" value="ECO:0007669"/>
    <property type="project" value="UniProtKB-SubCell"/>
</dbReference>
<gene>
    <name evidence="9" type="ORF">JYP50_20255</name>
</gene>
<keyword evidence="4 8" id="KW-0812">Transmembrane</keyword>
<evidence type="ECO:0000256" key="7">
    <source>
        <dbReference type="PIRSR" id="PIRSR600715-1"/>
    </source>
</evidence>
<dbReference type="AlphaFoldDB" id="A0A939DK84"/>
<feature type="transmembrane region" description="Helical" evidence="8">
    <location>
        <begin position="277"/>
        <end position="298"/>
    </location>
</feature>
<evidence type="ECO:0000256" key="3">
    <source>
        <dbReference type="ARBA" id="ARBA00022679"/>
    </source>
</evidence>
<comment type="subcellular location">
    <subcellularLocation>
        <location evidence="1">Cell membrane</location>
        <topology evidence="1">Multi-pass membrane protein</topology>
    </subcellularLocation>
</comment>
<evidence type="ECO:0000256" key="1">
    <source>
        <dbReference type="ARBA" id="ARBA00004651"/>
    </source>
</evidence>
<dbReference type="Pfam" id="PF00953">
    <property type="entry name" value="Glycos_transf_4"/>
    <property type="match status" value="1"/>
</dbReference>
<proteinExistence type="predicted"/>
<keyword evidence="7" id="KW-0460">Magnesium</keyword>
<dbReference type="Proteomes" id="UP000664303">
    <property type="component" value="Unassembled WGS sequence"/>
</dbReference>
<organism evidence="9 10">
    <name type="scientific">Parahaliea mediterranea</name>
    <dbReference type="NCBI Taxonomy" id="651086"/>
    <lineage>
        <taxon>Bacteria</taxon>
        <taxon>Pseudomonadati</taxon>
        <taxon>Pseudomonadota</taxon>
        <taxon>Gammaproteobacteria</taxon>
        <taxon>Cellvibrionales</taxon>
        <taxon>Halieaceae</taxon>
        <taxon>Parahaliea</taxon>
    </lineage>
</organism>
<evidence type="ECO:0000256" key="5">
    <source>
        <dbReference type="ARBA" id="ARBA00022989"/>
    </source>
</evidence>
<keyword evidence="6 8" id="KW-0472">Membrane</keyword>
<dbReference type="PANTHER" id="PTHR22926">
    <property type="entry name" value="PHOSPHO-N-ACETYLMURAMOYL-PENTAPEPTIDE-TRANSFERASE"/>
    <property type="match status" value="1"/>
</dbReference>
<dbReference type="InterPro" id="IPR000715">
    <property type="entry name" value="Glycosyl_transferase_4"/>
</dbReference>
<dbReference type="RefSeq" id="WP_206562384.1">
    <property type="nucleotide sequence ID" value="NZ_JAFKCZ010000020.1"/>
</dbReference>
<protein>
    <submittedName>
        <fullName evidence="9">Glycosyltransferase family 4 protein</fullName>
    </submittedName>
</protein>
<evidence type="ECO:0000313" key="9">
    <source>
        <dbReference type="EMBL" id="MBN7798942.1"/>
    </source>
</evidence>
<feature type="transmembrane region" description="Helical" evidence="8">
    <location>
        <begin position="304"/>
        <end position="321"/>
    </location>
</feature>
<feature type="transmembrane region" description="Helical" evidence="8">
    <location>
        <begin position="102"/>
        <end position="118"/>
    </location>
</feature>
<evidence type="ECO:0000256" key="4">
    <source>
        <dbReference type="ARBA" id="ARBA00022692"/>
    </source>
</evidence>
<feature type="binding site" evidence="7">
    <location>
        <position position="204"/>
    </location>
    <ligand>
        <name>Mg(2+)</name>
        <dbReference type="ChEBI" id="CHEBI:18420"/>
    </ligand>
</feature>
<dbReference type="GO" id="GO:0071555">
    <property type="term" value="P:cell wall organization"/>
    <property type="evidence" value="ECO:0007669"/>
    <property type="project" value="TreeGrafter"/>
</dbReference>
<sequence>MTLLWLPPLAALLAVAACGAYLKLARHWQLLDHPNHRSSHSLPTPHGGGVPLLLSLAVAVLAAGGFGVAWSAELRWLLGFALALMALGVLDDLVGLSVRLRFAVYALCCLVAAALLMAPLGPLAWWLLLPVGFALLWGLNLFNFMDGIDGIAAIQCFMASCAAALLAFFHTGAGEYALFCLLLGFCHLGFLAWNFPPARLFMGDAGSVPTGFLLGALAVLGEVSGALSAATWLVLLAAFVADASYTLLRRLLRGERITEAHREHLYQRLSRRWHSHLAVDLALLATMALWLFPLAWAVQTFEQYRLFLVILAYLPPLIYMAKSADFT</sequence>
<feature type="transmembrane region" description="Helical" evidence="8">
    <location>
        <begin position="176"/>
        <end position="193"/>
    </location>
</feature>
<evidence type="ECO:0000313" key="10">
    <source>
        <dbReference type="Proteomes" id="UP000664303"/>
    </source>
</evidence>
<feature type="transmembrane region" description="Helical" evidence="8">
    <location>
        <begin position="151"/>
        <end position="170"/>
    </location>
</feature>
<dbReference type="PANTHER" id="PTHR22926:SF3">
    <property type="entry name" value="UNDECAPRENYL-PHOSPHATE ALPHA-N-ACETYLGLUCOSAMINYL 1-PHOSPHATE TRANSFERASE"/>
    <property type="match status" value="1"/>
</dbReference>
<dbReference type="EMBL" id="JAFKCZ010000020">
    <property type="protein sequence ID" value="MBN7798942.1"/>
    <property type="molecule type" value="Genomic_DNA"/>
</dbReference>
<dbReference type="GO" id="GO:0016780">
    <property type="term" value="F:phosphotransferase activity, for other substituted phosphate groups"/>
    <property type="evidence" value="ECO:0007669"/>
    <property type="project" value="InterPro"/>
</dbReference>
<feature type="transmembrane region" description="Helical" evidence="8">
    <location>
        <begin position="6"/>
        <end position="25"/>
    </location>
</feature>
<keyword evidence="2" id="KW-1003">Cell membrane</keyword>
<keyword evidence="7" id="KW-0479">Metal-binding</keyword>
<keyword evidence="3" id="KW-0808">Transferase</keyword>
<name>A0A939DK84_9GAMM</name>
<feature type="transmembrane region" description="Helical" evidence="8">
    <location>
        <begin position="76"/>
        <end position="95"/>
    </location>
</feature>
<evidence type="ECO:0000256" key="6">
    <source>
        <dbReference type="ARBA" id="ARBA00023136"/>
    </source>
</evidence>
<comment type="cofactor">
    <cofactor evidence="7">
        <name>Mg(2+)</name>
        <dbReference type="ChEBI" id="CHEBI:18420"/>
    </cofactor>
</comment>
<feature type="transmembrane region" description="Helical" evidence="8">
    <location>
        <begin position="226"/>
        <end position="248"/>
    </location>
</feature>
<keyword evidence="5 8" id="KW-1133">Transmembrane helix</keyword>
<dbReference type="GO" id="GO:0044038">
    <property type="term" value="P:cell wall macromolecule biosynthetic process"/>
    <property type="evidence" value="ECO:0007669"/>
    <property type="project" value="TreeGrafter"/>
</dbReference>
<comment type="caution">
    <text evidence="9">The sequence shown here is derived from an EMBL/GenBank/DDBJ whole genome shotgun (WGS) entry which is preliminary data.</text>
</comment>
<reference evidence="9" key="1">
    <citation type="submission" date="2021-02" db="EMBL/GenBank/DDBJ databases">
        <title>PHA producing bacteria isolated from coastal sediment in Guangdong, Shenzhen.</title>
        <authorList>
            <person name="Zheng W."/>
            <person name="Yu S."/>
            <person name="Huang Y."/>
        </authorList>
    </citation>
    <scope>NUCLEOTIDE SEQUENCE</scope>
    <source>
        <strain evidence="9">TN14-10</strain>
    </source>
</reference>
<accession>A0A939DK84</accession>